<comment type="caution">
    <text evidence="1">The sequence shown here is derived from an EMBL/GenBank/DDBJ whole genome shotgun (WGS) entry which is preliminary data.</text>
</comment>
<feature type="non-terminal residue" evidence="1">
    <location>
        <position position="1"/>
    </location>
</feature>
<keyword evidence="2" id="KW-1185">Reference proteome</keyword>
<evidence type="ECO:0000313" key="2">
    <source>
        <dbReference type="Proteomes" id="UP000635628"/>
    </source>
</evidence>
<accession>A0ACA8ZW71</accession>
<proteinExistence type="predicted"/>
<gene>
    <name evidence="1" type="ORF">AZO1586R_1863</name>
</gene>
<reference evidence="1" key="1">
    <citation type="submission" date="2020-05" db="EMBL/GenBank/DDBJ databases">
        <authorList>
            <person name="Petersen J."/>
            <person name="Sayavedra L."/>
        </authorList>
    </citation>
    <scope>NUCLEOTIDE SEQUENCE</scope>
    <source>
        <strain evidence="1">B azoricus SOX Menez Gwen</strain>
    </source>
</reference>
<sequence length="277" mass="31566">DIDISNNTRNGYYPKTIKGSHGEVEIFVPRDRSSSFETIIIEKGQTRLGSFDNQILSLYAKGMSTRDIVSTFKEMYDADISATLVSNVTQAVITQATEWRNRPLDEIYPIVYLDGIVIKVRQDKQIIKKTMYIALGVNLEGKKECLGLWLSKNESSKFWLGVLNDIANRGVKDILIACVDGLTGFPEAINAVFPQTDVQLCIVHMVRNSLKYVGYKDRKQVASSLKQIYQSISEDEALLALDEFEHRWGDQFPSIGKSWRRNWDNVATIFTYHKVIR</sequence>
<name>A0ACA8ZW71_9GAMM</name>
<dbReference type="EMBL" id="CAESAP020000280">
    <property type="protein sequence ID" value="CAB5505086.1"/>
    <property type="molecule type" value="Genomic_DNA"/>
</dbReference>
<organism evidence="1 2">
    <name type="scientific">Bathymodiolus azoricus thioautotrophic gill symbiont</name>
    <dbReference type="NCBI Taxonomy" id="235205"/>
    <lineage>
        <taxon>Bacteria</taxon>
        <taxon>Pseudomonadati</taxon>
        <taxon>Pseudomonadota</taxon>
        <taxon>Gammaproteobacteria</taxon>
        <taxon>sulfur-oxidizing symbionts</taxon>
    </lineage>
</organism>
<evidence type="ECO:0000313" key="1">
    <source>
        <dbReference type="EMBL" id="CAB5505086.1"/>
    </source>
</evidence>
<protein>
    <submittedName>
        <fullName evidence="1">Mobile element protein</fullName>
    </submittedName>
</protein>
<dbReference type="Proteomes" id="UP000635628">
    <property type="component" value="Unassembled WGS sequence"/>
</dbReference>